<dbReference type="PANTHER" id="PTHR34983">
    <property type="entry name" value="ARABINOGALACTAN ENDO-BETA-1,4-GALACTANASE A"/>
    <property type="match status" value="1"/>
</dbReference>
<sequence>MNKFCSLCAILGLSMAMLTGCDKKNDAIETPPEAPTRFVGADLSQWLVYNENHAIYTDNGSPIENVPQYFAQKGFNIARIRLFVAPDMQSEACQDINYVIRTARACIDAGMLICLDFHYSDTWADPGKQYTPKEWESLSVAEMAQQIYNYTRESLSRLKEEGITPAQIQIGNEITGGMLWESGRISVWDEAANTPTQWENFLSYLRNASKACREVSPDAQIIIHIDRGGDSETAIRYYQKVANIDYDIIGLSYYPFWHGSFSQLETTLQSLQNKFPQKEIMIVETAYPHQKSDYGESGNAACAYPFTPEGQASYLSDLVRLLKRYDNVTGVYYWYPEETYVEPFYGRIDLHRGMFDEYTGEVLPAINQLKDFLQ</sequence>
<evidence type="ECO:0000256" key="1">
    <source>
        <dbReference type="ARBA" id="ARBA00001695"/>
    </source>
</evidence>
<dbReference type="InterPro" id="IPR011683">
    <property type="entry name" value="Glyco_hydro_53"/>
</dbReference>
<name>A0A9D1VPY8_9BACT</name>
<dbReference type="SUPFAM" id="SSF51445">
    <property type="entry name" value="(Trans)glycosidases"/>
    <property type="match status" value="1"/>
</dbReference>
<dbReference type="PANTHER" id="PTHR34983:SF1">
    <property type="entry name" value="ARABINOGALACTAN ENDO-BETA-1,4-GALACTANASE A"/>
    <property type="match status" value="1"/>
</dbReference>
<dbReference type="EC" id="3.2.1.89" evidence="3 6"/>
<evidence type="ECO:0000256" key="5">
    <source>
        <dbReference type="ARBA" id="ARBA00023295"/>
    </source>
</evidence>
<evidence type="ECO:0000256" key="2">
    <source>
        <dbReference type="ARBA" id="ARBA00010687"/>
    </source>
</evidence>
<dbReference type="Gene3D" id="3.20.20.80">
    <property type="entry name" value="Glycosidases"/>
    <property type="match status" value="1"/>
</dbReference>
<reference evidence="7" key="1">
    <citation type="journal article" date="2021" name="PeerJ">
        <title>Extensive microbial diversity within the chicken gut microbiome revealed by metagenomics and culture.</title>
        <authorList>
            <person name="Gilroy R."/>
            <person name="Ravi A."/>
            <person name="Getino M."/>
            <person name="Pursley I."/>
            <person name="Horton D.L."/>
            <person name="Alikhan N.F."/>
            <person name="Baker D."/>
            <person name="Gharbi K."/>
            <person name="Hall N."/>
            <person name="Watson M."/>
            <person name="Adriaenssens E.M."/>
            <person name="Foster-Nyarko E."/>
            <person name="Jarju S."/>
            <person name="Secka A."/>
            <person name="Antonio M."/>
            <person name="Oren A."/>
            <person name="Chaudhuri R.R."/>
            <person name="La Ragione R."/>
            <person name="Hildebrand F."/>
            <person name="Pallen M.J."/>
        </authorList>
    </citation>
    <scope>NUCLEOTIDE SEQUENCE</scope>
    <source>
        <strain evidence="7">ChiHjej12B11-16260</strain>
    </source>
</reference>
<organism evidence="7 8">
    <name type="scientific">Candidatus Barnesiella excrementipullorum</name>
    <dbReference type="NCBI Taxonomy" id="2838479"/>
    <lineage>
        <taxon>Bacteria</taxon>
        <taxon>Pseudomonadati</taxon>
        <taxon>Bacteroidota</taxon>
        <taxon>Bacteroidia</taxon>
        <taxon>Bacteroidales</taxon>
        <taxon>Barnesiellaceae</taxon>
        <taxon>Barnesiella</taxon>
    </lineage>
</organism>
<dbReference type="EMBL" id="DXFB01000030">
    <property type="protein sequence ID" value="HIX44825.1"/>
    <property type="molecule type" value="Genomic_DNA"/>
</dbReference>
<dbReference type="InterPro" id="IPR017853">
    <property type="entry name" value="GH"/>
</dbReference>
<evidence type="ECO:0000256" key="6">
    <source>
        <dbReference type="RuleBase" id="RU361192"/>
    </source>
</evidence>
<keyword evidence="5 6" id="KW-0326">Glycosidase</keyword>
<comment type="catalytic activity">
    <reaction evidence="1 6">
        <text>The enzyme specifically hydrolyzes (1-&gt;4)-beta-D-galactosidic linkages in type I arabinogalactans.</text>
        <dbReference type="EC" id="3.2.1.89"/>
    </reaction>
</comment>
<dbReference type="GO" id="GO:0015926">
    <property type="term" value="F:glucosidase activity"/>
    <property type="evidence" value="ECO:0007669"/>
    <property type="project" value="InterPro"/>
</dbReference>
<evidence type="ECO:0000256" key="4">
    <source>
        <dbReference type="ARBA" id="ARBA00022801"/>
    </source>
</evidence>
<gene>
    <name evidence="7" type="ORF">H9982_01255</name>
</gene>
<accession>A0A9D1VPY8</accession>
<comment type="similarity">
    <text evidence="2 6">Belongs to the glycosyl hydrolase 53 family.</text>
</comment>
<dbReference type="Pfam" id="PF07745">
    <property type="entry name" value="Glyco_hydro_53"/>
    <property type="match status" value="1"/>
</dbReference>
<dbReference type="PROSITE" id="PS51257">
    <property type="entry name" value="PROKAR_LIPOPROTEIN"/>
    <property type="match status" value="1"/>
</dbReference>
<protein>
    <recommendedName>
        <fullName evidence="3 6">Arabinogalactan endo-beta-1,4-galactanase</fullName>
        <ecNumber evidence="3 6">3.2.1.89</ecNumber>
    </recommendedName>
</protein>
<comment type="caution">
    <text evidence="7">The sequence shown here is derived from an EMBL/GenBank/DDBJ whole genome shotgun (WGS) entry which is preliminary data.</text>
</comment>
<dbReference type="GO" id="GO:0031218">
    <property type="term" value="F:arabinogalactan endo-1,4-beta-galactosidase activity"/>
    <property type="evidence" value="ECO:0007669"/>
    <property type="project" value="UniProtKB-EC"/>
</dbReference>
<keyword evidence="4 6" id="KW-0378">Hydrolase</keyword>
<evidence type="ECO:0000313" key="7">
    <source>
        <dbReference type="EMBL" id="HIX44825.1"/>
    </source>
</evidence>
<dbReference type="GO" id="GO:0045490">
    <property type="term" value="P:pectin catabolic process"/>
    <property type="evidence" value="ECO:0007669"/>
    <property type="project" value="TreeGrafter"/>
</dbReference>
<proteinExistence type="inferred from homology"/>
<evidence type="ECO:0000256" key="3">
    <source>
        <dbReference type="ARBA" id="ARBA00012556"/>
    </source>
</evidence>
<dbReference type="AlphaFoldDB" id="A0A9D1VPY8"/>
<evidence type="ECO:0000313" key="8">
    <source>
        <dbReference type="Proteomes" id="UP000824246"/>
    </source>
</evidence>
<reference evidence="7" key="2">
    <citation type="submission" date="2021-04" db="EMBL/GenBank/DDBJ databases">
        <authorList>
            <person name="Gilroy R."/>
        </authorList>
    </citation>
    <scope>NUCLEOTIDE SEQUENCE</scope>
    <source>
        <strain evidence="7">ChiHjej12B11-16260</strain>
    </source>
</reference>
<dbReference type="Proteomes" id="UP000824246">
    <property type="component" value="Unassembled WGS sequence"/>
</dbReference>